<feature type="chain" id="PRO_5038620261" evidence="1">
    <location>
        <begin position="20"/>
        <end position="290"/>
    </location>
</feature>
<organism evidence="3 4">
    <name type="scientific">Alkalibaculum bacchi</name>
    <dbReference type="NCBI Taxonomy" id="645887"/>
    <lineage>
        <taxon>Bacteria</taxon>
        <taxon>Bacillati</taxon>
        <taxon>Bacillota</taxon>
        <taxon>Clostridia</taxon>
        <taxon>Eubacteriales</taxon>
        <taxon>Eubacteriaceae</taxon>
        <taxon>Alkalibaculum</taxon>
    </lineage>
</organism>
<name>A0A366HX95_9FIRM</name>
<proteinExistence type="predicted"/>
<gene>
    <name evidence="3" type="ORF">DES36_1244</name>
</gene>
<feature type="signal peptide" evidence="1">
    <location>
        <begin position="1"/>
        <end position="19"/>
    </location>
</feature>
<reference evidence="3 4" key="1">
    <citation type="submission" date="2018-06" db="EMBL/GenBank/DDBJ databases">
        <title>Genomic Encyclopedia of Type Strains, Phase IV (KMG-IV): sequencing the most valuable type-strain genomes for metagenomic binning, comparative biology and taxonomic classification.</title>
        <authorList>
            <person name="Goeker M."/>
        </authorList>
    </citation>
    <scope>NUCLEOTIDE SEQUENCE [LARGE SCALE GENOMIC DNA]</scope>
    <source>
        <strain evidence="3 4">DSM 22112</strain>
    </source>
</reference>
<dbReference type="OrthoDB" id="9761531at2"/>
<keyword evidence="4" id="KW-1185">Reference proteome</keyword>
<keyword evidence="1" id="KW-0732">Signal</keyword>
<dbReference type="EMBL" id="QNRX01000024">
    <property type="protein sequence ID" value="RBP58208.1"/>
    <property type="molecule type" value="Genomic_DNA"/>
</dbReference>
<evidence type="ECO:0000256" key="1">
    <source>
        <dbReference type="SAM" id="SignalP"/>
    </source>
</evidence>
<protein>
    <submittedName>
        <fullName evidence="3">Beta-lactamase superfamily II metal-dependent hydrolase</fullName>
    </submittedName>
</protein>
<comment type="caution">
    <text evidence="3">The sequence shown here is derived from an EMBL/GenBank/DDBJ whole genome shotgun (WGS) entry which is preliminary data.</text>
</comment>
<dbReference type="GO" id="GO:0016787">
    <property type="term" value="F:hydrolase activity"/>
    <property type="evidence" value="ECO:0007669"/>
    <property type="project" value="UniProtKB-KW"/>
</dbReference>
<dbReference type="Gene3D" id="3.60.15.10">
    <property type="entry name" value="Ribonuclease Z/Hydroxyacylglutathione hydrolase-like"/>
    <property type="match status" value="1"/>
</dbReference>
<dbReference type="Proteomes" id="UP000253490">
    <property type="component" value="Unassembled WGS sequence"/>
</dbReference>
<dbReference type="AlphaFoldDB" id="A0A366HX95"/>
<dbReference type="InterPro" id="IPR035681">
    <property type="entry name" value="ComA-like_MBL"/>
</dbReference>
<dbReference type="PANTHER" id="PTHR30619">
    <property type="entry name" value="DNA INTERNALIZATION/COMPETENCE PROTEIN COMEC/REC2"/>
    <property type="match status" value="1"/>
</dbReference>
<keyword evidence="3" id="KW-0378">Hydrolase</keyword>
<dbReference type="Pfam" id="PF00753">
    <property type="entry name" value="Lactamase_B"/>
    <property type="match status" value="1"/>
</dbReference>
<sequence length="290" mass="32008">MNKLLKTLIPIIIAFTAFAFNLFADDGINTDVALGQVKIHFLDVGQADSILIQDASGQTMLIDAGNNGDSDLVVSYIRDLGIDHIDVLIGTHPHEDHIGGLDAVIENFDIGKIYMPKINHSSKTYEDVLIAIKNKGYKINTPQAGSTFDLGNAEYTILSPISKTYSDTNNYSITVKLDYGEHSFLFMGDAEKIVENEIIEMGYPIQADLIKLGHHGSMYSSSDEFLDKVNPKYAIISVGEGNSYGHPDPEIMTKLEERGIKSYRTDEMGTIVVESDGSEVRFAHLRTIEN</sequence>
<dbReference type="InterPro" id="IPR052159">
    <property type="entry name" value="Competence_DNA_uptake"/>
</dbReference>
<evidence type="ECO:0000259" key="2">
    <source>
        <dbReference type="SMART" id="SM00849"/>
    </source>
</evidence>
<accession>A0A366HX95</accession>
<evidence type="ECO:0000313" key="4">
    <source>
        <dbReference type="Proteomes" id="UP000253490"/>
    </source>
</evidence>
<dbReference type="RefSeq" id="WP_113921721.1">
    <property type="nucleotide sequence ID" value="NZ_QNRX01000024.1"/>
</dbReference>
<dbReference type="InterPro" id="IPR001279">
    <property type="entry name" value="Metallo-B-lactamas"/>
</dbReference>
<dbReference type="InterPro" id="IPR036866">
    <property type="entry name" value="RibonucZ/Hydroxyglut_hydro"/>
</dbReference>
<dbReference type="SUPFAM" id="SSF56281">
    <property type="entry name" value="Metallo-hydrolase/oxidoreductase"/>
    <property type="match status" value="1"/>
</dbReference>
<dbReference type="PANTHER" id="PTHR30619:SF7">
    <property type="entry name" value="BETA-LACTAMASE DOMAIN PROTEIN"/>
    <property type="match status" value="1"/>
</dbReference>
<evidence type="ECO:0000313" key="3">
    <source>
        <dbReference type="EMBL" id="RBP58208.1"/>
    </source>
</evidence>
<dbReference type="CDD" id="cd07731">
    <property type="entry name" value="ComA-like_MBL-fold"/>
    <property type="match status" value="1"/>
</dbReference>
<dbReference type="SMART" id="SM00849">
    <property type="entry name" value="Lactamase_B"/>
    <property type="match status" value="1"/>
</dbReference>
<feature type="domain" description="Metallo-beta-lactamase" evidence="2">
    <location>
        <begin position="46"/>
        <end position="240"/>
    </location>
</feature>